<sequence>MDKYSGIDFKFIKHLIPFLWDIRPYVYACPYLVGGKRAVGVPEPKTAIKIATSYPTLFPKPPLLPKEGWSSIIPSGLSGSEVFPLGNAWCEGSFSGRSLGFSSHTTPFW</sequence>
<evidence type="ECO:0000313" key="1">
    <source>
        <dbReference type="EMBL" id="GAA0184292.1"/>
    </source>
</evidence>
<protein>
    <submittedName>
        <fullName evidence="1">Uncharacterized protein</fullName>
    </submittedName>
</protein>
<dbReference type="Proteomes" id="UP001454036">
    <property type="component" value="Unassembled WGS sequence"/>
</dbReference>
<comment type="caution">
    <text evidence="1">The sequence shown here is derived from an EMBL/GenBank/DDBJ whole genome shotgun (WGS) entry which is preliminary data.</text>
</comment>
<gene>
    <name evidence="1" type="ORF">LIER_31580</name>
</gene>
<keyword evidence="2" id="KW-1185">Reference proteome</keyword>
<reference evidence="1 2" key="1">
    <citation type="submission" date="2024-01" db="EMBL/GenBank/DDBJ databases">
        <title>The complete chloroplast genome sequence of Lithospermum erythrorhizon: insights into the phylogenetic relationship among Boraginaceae species and the maternal lineages of purple gromwells.</title>
        <authorList>
            <person name="Okada T."/>
            <person name="Watanabe K."/>
        </authorList>
    </citation>
    <scope>NUCLEOTIDE SEQUENCE [LARGE SCALE GENOMIC DNA]</scope>
</reference>
<accession>A0AAV3RVD9</accession>
<evidence type="ECO:0000313" key="2">
    <source>
        <dbReference type="Proteomes" id="UP001454036"/>
    </source>
</evidence>
<proteinExistence type="predicted"/>
<organism evidence="1 2">
    <name type="scientific">Lithospermum erythrorhizon</name>
    <name type="common">Purple gromwell</name>
    <name type="synonym">Lithospermum officinale var. erythrorhizon</name>
    <dbReference type="NCBI Taxonomy" id="34254"/>
    <lineage>
        <taxon>Eukaryota</taxon>
        <taxon>Viridiplantae</taxon>
        <taxon>Streptophyta</taxon>
        <taxon>Embryophyta</taxon>
        <taxon>Tracheophyta</taxon>
        <taxon>Spermatophyta</taxon>
        <taxon>Magnoliopsida</taxon>
        <taxon>eudicotyledons</taxon>
        <taxon>Gunneridae</taxon>
        <taxon>Pentapetalae</taxon>
        <taxon>asterids</taxon>
        <taxon>lamiids</taxon>
        <taxon>Boraginales</taxon>
        <taxon>Boraginaceae</taxon>
        <taxon>Boraginoideae</taxon>
        <taxon>Lithospermeae</taxon>
        <taxon>Lithospermum</taxon>
    </lineage>
</organism>
<dbReference type="AlphaFoldDB" id="A0AAV3RVD9"/>
<name>A0AAV3RVD9_LITER</name>
<dbReference type="EMBL" id="BAABME010011790">
    <property type="protein sequence ID" value="GAA0184292.1"/>
    <property type="molecule type" value="Genomic_DNA"/>
</dbReference>